<proteinExistence type="predicted"/>
<evidence type="ECO:0000313" key="3">
    <source>
        <dbReference type="Proteomes" id="UP000279962"/>
    </source>
</evidence>
<dbReference type="EMBL" id="CP033133">
    <property type="protein sequence ID" value="AYO54775.1"/>
    <property type="molecule type" value="Genomic_DNA"/>
</dbReference>
<sequence>MKNNQIKILTTALLTLLAVQAKAVDVDAGDYEVAPAGTSLALLYLQHATRDSSYVGSDKQAGHPKLESNIGIARFVHYTDIAGFRVAPQVLIPFGKLEGKGDISSLGDASGLGDIIVAAPVWLLNDAESKSYFGITPYLYLPTGDYSKNDALNIGENRYKLDVQAEYSTRITPKIAWDVAADVIFYGANDDIAGGGKLKQDVGYQLQTNTRYFLNDQWDLRAGLSYLDAGDTKLRGQTTDSYKQSKFWVGTAYSPTSTTNVILNYGRDFDVENGFKEDNRINLRLLKVF</sequence>
<dbReference type="AlphaFoldDB" id="A0A3G2T476"/>
<dbReference type="RefSeq" id="WP_087551980.1">
    <property type="nucleotide sequence ID" value="NZ_CP033133.1"/>
</dbReference>
<reference evidence="2 3" key="1">
    <citation type="submission" date="2018-10" db="EMBL/GenBank/DDBJ databases">
        <title>The complete genome of Acinetobacter wuhouensis strain WCHAW010062.</title>
        <authorList>
            <person name="Hu Y."/>
            <person name="Long H."/>
            <person name="Feng Y."/>
            <person name="Zong Z."/>
        </authorList>
    </citation>
    <scope>NUCLEOTIDE SEQUENCE [LARGE SCALE GENOMIC DNA]</scope>
    <source>
        <strain evidence="2 3">WCHAW010062</strain>
    </source>
</reference>
<evidence type="ECO:0000313" key="2">
    <source>
        <dbReference type="EMBL" id="AYO54775.1"/>
    </source>
</evidence>
<dbReference type="Pfam" id="PF13557">
    <property type="entry name" value="Phenol_MetA_deg"/>
    <property type="match status" value="1"/>
</dbReference>
<name>A0A3G2T476_9GAMM</name>
<gene>
    <name evidence="2" type="ORF">CDG68_14445</name>
</gene>
<dbReference type="InterPro" id="IPR025737">
    <property type="entry name" value="FApF"/>
</dbReference>
<dbReference type="Proteomes" id="UP000279962">
    <property type="component" value="Chromosome"/>
</dbReference>
<feature type="chain" id="PRO_5018134655" evidence="1">
    <location>
        <begin position="24"/>
        <end position="289"/>
    </location>
</feature>
<protein>
    <submittedName>
        <fullName evidence="2">Transporter</fullName>
    </submittedName>
</protein>
<keyword evidence="1" id="KW-0732">Signal</keyword>
<accession>A0A3G2T476</accession>
<organism evidence="2 3">
    <name type="scientific">Acinetobacter wuhouensis</name>
    <dbReference type="NCBI Taxonomy" id="1879050"/>
    <lineage>
        <taxon>Bacteria</taxon>
        <taxon>Pseudomonadati</taxon>
        <taxon>Pseudomonadota</taxon>
        <taxon>Gammaproteobacteria</taxon>
        <taxon>Moraxellales</taxon>
        <taxon>Moraxellaceae</taxon>
        <taxon>Acinetobacter</taxon>
    </lineage>
</organism>
<feature type="signal peptide" evidence="1">
    <location>
        <begin position="1"/>
        <end position="23"/>
    </location>
</feature>
<evidence type="ECO:0000256" key="1">
    <source>
        <dbReference type="SAM" id="SignalP"/>
    </source>
</evidence>